<evidence type="ECO:0000259" key="1">
    <source>
        <dbReference type="Pfam" id="PF00582"/>
    </source>
</evidence>
<dbReference type="InterPro" id="IPR006016">
    <property type="entry name" value="UspA"/>
</dbReference>
<name>A0A1H3G741_9RHOB</name>
<proteinExistence type="predicted"/>
<dbReference type="SUPFAM" id="SSF52402">
    <property type="entry name" value="Adenine nucleotide alpha hydrolases-like"/>
    <property type="match status" value="1"/>
</dbReference>
<feature type="non-terminal residue" evidence="2">
    <location>
        <position position="107"/>
    </location>
</feature>
<organism evidence="2 3">
    <name type="scientific">Ruegeria halocynthiae</name>
    <dbReference type="NCBI Taxonomy" id="985054"/>
    <lineage>
        <taxon>Bacteria</taxon>
        <taxon>Pseudomonadati</taxon>
        <taxon>Pseudomonadota</taxon>
        <taxon>Alphaproteobacteria</taxon>
        <taxon>Rhodobacterales</taxon>
        <taxon>Roseobacteraceae</taxon>
        <taxon>Ruegeria</taxon>
    </lineage>
</organism>
<reference evidence="3" key="1">
    <citation type="submission" date="2016-10" db="EMBL/GenBank/DDBJ databases">
        <authorList>
            <person name="Varghese N."/>
            <person name="Submissions S."/>
        </authorList>
    </citation>
    <scope>NUCLEOTIDE SEQUENCE [LARGE SCALE GENOMIC DNA]</scope>
    <source>
        <strain evidence="3">DSM 27839</strain>
    </source>
</reference>
<dbReference type="InterPro" id="IPR014729">
    <property type="entry name" value="Rossmann-like_a/b/a_fold"/>
</dbReference>
<dbReference type="OrthoDB" id="9792500at2"/>
<protein>
    <submittedName>
        <fullName evidence="2">Universal stress protein family protein</fullName>
    </submittedName>
</protein>
<dbReference type="EMBL" id="FNNP01000028">
    <property type="protein sequence ID" value="SDX98179.1"/>
    <property type="molecule type" value="Genomic_DNA"/>
</dbReference>
<dbReference type="Pfam" id="PF00582">
    <property type="entry name" value="Usp"/>
    <property type="match status" value="1"/>
</dbReference>
<sequence>MTKAILCAVDISNGDIDVAVLERAATLADLDSARLDVVTVTPDYGEGFVSSFFEPHHHEQVMQEAHDKLVALCEATLGAERNAKVRHVVATGSAYQEILKTAEGAGS</sequence>
<keyword evidence="3" id="KW-1185">Reference proteome</keyword>
<dbReference type="RefSeq" id="WP_074739677.1">
    <property type="nucleotide sequence ID" value="NZ_FNNP01000028.1"/>
</dbReference>
<gene>
    <name evidence="2" type="ORF">SAMN05444358_1281</name>
</gene>
<feature type="domain" description="UspA" evidence="1">
    <location>
        <begin position="1"/>
        <end position="103"/>
    </location>
</feature>
<dbReference type="Gene3D" id="3.40.50.620">
    <property type="entry name" value="HUPs"/>
    <property type="match status" value="1"/>
</dbReference>
<dbReference type="Proteomes" id="UP000183400">
    <property type="component" value="Unassembled WGS sequence"/>
</dbReference>
<evidence type="ECO:0000313" key="3">
    <source>
        <dbReference type="Proteomes" id="UP000183400"/>
    </source>
</evidence>
<dbReference type="STRING" id="985054.SAMN05444358_1281"/>
<evidence type="ECO:0000313" key="2">
    <source>
        <dbReference type="EMBL" id="SDX98179.1"/>
    </source>
</evidence>
<dbReference type="AlphaFoldDB" id="A0A1H3G741"/>
<accession>A0A1H3G741</accession>